<dbReference type="SUPFAM" id="SSF50998">
    <property type="entry name" value="Quinoprotein alcohol dehydrogenase-like"/>
    <property type="match status" value="1"/>
</dbReference>
<comment type="caution">
    <text evidence="3">The sequence shown here is derived from an EMBL/GenBank/DDBJ whole genome shotgun (WGS) entry which is preliminary data.</text>
</comment>
<dbReference type="AlphaFoldDB" id="A0A956NLI8"/>
<sequence length="712" mass="76423">MAKTHLAPLGLNNRSSLAARIVATAFLGASVLGAAVNSADAAPCFDYQMPKLESTLVLPNPWCMAMIGPYAYIESEFRTYIYDFSSPESPVLVGKFDDWGPYVTNREGDWMVMTSMTEASVWDVSDPVAPEPLSWFGEFHTDAAIHQGYAYSAHSDSIVVWSMADPVVPVRLASFRPGWTTSLTAADGILYRLFGGRLESYRLDDPVHPVLADAIEWEGSWLEPYSARVEGDRLYFLHTWKSTGVSVVDISDPDHLVYLGGRSVGSVSLDVRDGRLPVDGILYIDRAGESVQILDRYSRSGVIGKDIAILQNNASIDAYTFRHADPLDRVADLTGTAAVDGNRILAWATGESRLVSVDENGAFQLRGAVDFSPSSFWSARFGGDRVFCSLTGGKFAVVDISDMDAPVIEGTTDVGWIAPDLDLEGDLLAAAAGSSGVRLVDVSTNVPLELAVVPAMDEVLDVALDGTRLFYVDGEEVIALDVTNSASPVKIAAISVPGAESLEAGAGLLYVGGQGGLLIYDITDPMSPVLLSTLEIQRPGRLYVRGDVGLASTKNGRACLLDLTDPSEPSVIGVYPTDTSSLRLDNGGIGDHFILSGPSGLRSLPLPCGLTTSVEVSPMADRADIGIANPNPFRNRAELEFRLPSGGVAKLRIYNADGRLVRTFPTRVVATGIASWDWDGLDDGGREVPAGFYAARLEVGRRVYSARLLRVN</sequence>
<organism evidence="3 4">
    <name type="scientific">Eiseniibacteriota bacterium</name>
    <dbReference type="NCBI Taxonomy" id="2212470"/>
    <lineage>
        <taxon>Bacteria</taxon>
        <taxon>Candidatus Eiseniibacteriota</taxon>
    </lineage>
</organism>
<feature type="chain" id="PRO_5038136285" description="FlgD/Vpr Ig-like domain-containing protein" evidence="1">
    <location>
        <begin position="35"/>
        <end position="712"/>
    </location>
</feature>
<dbReference type="InterPro" id="IPR013211">
    <property type="entry name" value="LVIVD"/>
</dbReference>
<name>A0A956NLI8_UNCEI</name>
<dbReference type="InterPro" id="IPR011047">
    <property type="entry name" value="Quinoprotein_ADH-like_sf"/>
</dbReference>
<evidence type="ECO:0000256" key="1">
    <source>
        <dbReference type="SAM" id="SignalP"/>
    </source>
</evidence>
<proteinExistence type="predicted"/>
<dbReference type="Pfam" id="PF13860">
    <property type="entry name" value="FlgD_ig"/>
    <property type="match status" value="1"/>
</dbReference>
<dbReference type="EMBL" id="JAGQHS010000327">
    <property type="protein sequence ID" value="MCA9759375.1"/>
    <property type="molecule type" value="Genomic_DNA"/>
</dbReference>
<reference evidence="3" key="1">
    <citation type="submission" date="2020-04" db="EMBL/GenBank/DDBJ databases">
        <authorList>
            <person name="Zhang T."/>
        </authorList>
    </citation>
    <scope>NUCLEOTIDE SEQUENCE</scope>
    <source>
        <strain evidence="3">HKST-UBA02</strain>
    </source>
</reference>
<gene>
    <name evidence="3" type="ORF">KDA27_26515</name>
</gene>
<feature type="domain" description="FlgD/Vpr Ig-like" evidence="2">
    <location>
        <begin position="643"/>
        <end position="697"/>
    </location>
</feature>
<evidence type="ECO:0000313" key="4">
    <source>
        <dbReference type="Proteomes" id="UP000739538"/>
    </source>
</evidence>
<reference evidence="3" key="2">
    <citation type="journal article" date="2021" name="Microbiome">
        <title>Successional dynamics and alternative stable states in a saline activated sludge microbial community over 9 years.</title>
        <authorList>
            <person name="Wang Y."/>
            <person name="Ye J."/>
            <person name="Ju F."/>
            <person name="Liu L."/>
            <person name="Boyd J.A."/>
            <person name="Deng Y."/>
            <person name="Parks D.H."/>
            <person name="Jiang X."/>
            <person name="Yin X."/>
            <person name="Woodcroft B.J."/>
            <person name="Tyson G.W."/>
            <person name="Hugenholtz P."/>
            <person name="Polz M.F."/>
            <person name="Zhang T."/>
        </authorList>
    </citation>
    <scope>NUCLEOTIDE SEQUENCE</scope>
    <source>
        <strain evidence="3">HKST-UBA02</strain>
    </source>
</reference>
<evidence type="ECO:0000259" key="2">
    <source>
        <dbReference type="Pfam" id="PF13860"/>
    </source>
</evidence>
<dbReference type="Proteomes" id="UP000739538">
    <property type="component" value="Unassembled WGS sequence"/>
</dbReference>
<evidence type="ECO:0000313" key="3">
    <source>
        <dbReference type="EMBL" id="MCA9759375.1"/>
    </source>
</evidence>
<dbReference type="Pfam" id="PF08309">
    <property type="entry name" value="LVIVD"/>
    <property type="match status" value="1"/>
</dbReference>
<protein>
    <recommendedName>
        <fullName evidence="2">FlgD/Vpr Ig-like domain-containing protein</fullName>
    </recommendedName>
</protein>
<feature type="signal peptide" evidence="1">
    <location>
        <begin position="1"/>
        <end position="34"/>
    </location>
</feature>
<dbReference type="InterPro" id="IPR025965">
    <property type="entry name" value="FlgD/Vpr_Ig-like"/>
</dbReference>
<keyword evidence="1" id="KW-0732">Signal</keyword>
<dbReference type="Gene3D" id="2.60.40.4070">
    <property type="match status" value="1"/>
</dbReference>
<accession>A0A956NLI8</accession>